<proteinExistence type="predicted"/>
<protein>
    <submittedName>
        <fullName evidence="2">Uncharacterized protein</fullName>
    </submittedName>
</protein>
<accession>A0A9W8YIJ9</accession>
<comment type="caution">
    <text evidence="2">The sequence shown here is derived from an EMBL/GenBank/DDBJ whole genome shotgun (WGS) entry which is preliminary data.</text>
</comment>
<organism evidence="2 3">
    <name type="scientific">Gnomoniopsis smithogilvyi</name>
    <dbReference type="NCBI Taxonomy" id="1191159"/>
    <lineage>
        <taxon>Eukaryota</taxon>
        <taxon>Fungi</taxon>
        <taxon>Dikarya</taxon>
        <taxon>Ascomycota</taxon>
        <taxon>Pezizomycotina</taxon>
        <taxon>Sordariomycetes</taxon>
        <taxon>Sordariomycetidae</taxon>
        <taxon>Diaporthales</taxon>
        <taxon>Gnomoniaceae</taxon>
        <taxon>Gnomoniopsis</taxon>
    </lineage>
</organism>
<feature type="compositionally biased region" description="Basic and acidic residues" evidence="1">
    <location>
        <begin position="553"/>
        <end position="563"/>
    </location>
</feature>
<gene>
    <name evidence="2" type="ORF">N0V93_010334</name>
</gene>
<keyword evidence="3" id="KW-1185">Reference proteome</keyword>
<evidence type="ECO:0000313" key="2">
    <source>
        <dbReference type="EMBL" id="KAJ4385273.1"/>
    </source>
</evidence>
<dbReference type="Proteomes" id="UP001140453">
    <property type="component" value="Unassembled WGS sequence"/>
</dbReference>
<sequence>MERRKRKAIASLLETSQLHRLPKFGAKLSSLVGSQTASRTNTEKLYQGQDDKRCSRLDFTSEGLGGSGLNIDLRSLEAFRDADNSWFGHDSAAQGGGKQGQTNNKKSSTPIADQFSKAKGDKGNIAAPQVNKALLPSRPQARPELPGFSNGRNGKQPHVSEKSNETASIECISNPASGRSVSVLERQRGVKPRLCGKERPDPSIEPIRIKLATTSQPADHLQMPPSRETTRETRAARASQQASTFSYQDRFVSDKAKNTPSTVTSGPTLSGVSVQAHIQRCRQHHNQIADSSESARKRQSMPASMPDSPADRSTLRVVETGRDSHRSISKAAGLPKHLQLIGTGAMTHPSEHQRFTWCVSPTSSACIVPGHDVRRHASTRASAGNRLAWIKELEERKESNLGLKRELPVLKKTQGSVADKLAKFERLAQQPDEVTTLQRVTWTRSNSISSQRSFLTSAGSRPASWYQSGSTIATTARTSTDSHRPSSVLLNYNETFLEKMQIVAGKHNKQDQEQDEDRDPDRKSEDSQALQKGPIKSGESNEGNSGLVRNQSHKAEAAKRLNASDEIQTTIPSSKLDSIDQSKPPAAPCLVPAREQDGKMKPLKI</sequence>
<reference evidence="2" key="1">
    <citation type="submission" date="2022-10" db="EMBL/GenBank/DDBJ databases">
        <title>Tapping the CABI collections for fungal endophytes: first genome assemblies for Collariella, Neodidymelliopsis, Ascochyta clinopodiicola, Didymella pomorum, Didymosphaeria variabile, Neocosmospora piperis and Neocucurbitaria cava.</title>
        <authorList>
            <person name="Hill R."/>
        </authorList>
    </citation>
    <scope>NUCLEOTIDE SEQUENCE</scope>
    <source>
        <strain evidence="2">IMI 355082</strain>
    </source>
</reference>
<dbReference type="AlphaFoldDB" id="A0A9W8YIJ9"/>
<feature type="compositionally biased region" description="Basic and acidic residues" evidence="1">
    <location>
        <begin position="594"/>
        <end position="605"/>
    </location>
</feature>
<feature type="region of interest" description="Disordered" evidence="1">
    <location>
        <begin position="505"/>
        <end position="605"/>
    </location>
</feature>
<dbReference type="EMBL" id="JAPEVB010000008">
    <property type="protein sequence ID" value="KAJ4385273.1"/>
    <property type="molecule type" value="Genomic_DNA"/>
</dbReference>
<name>A0A9W8YIJ9_9PEZI</name>
<feature type="compositionally biased region" description="Basic and acidic residues" evidence="1">
    <location>
        <begin position="309"/>
        <end position="326"/>
    </location>
</feature>
<feature type="region of interest" description="Disordered" evidence="1">
    <location>
        <begin position="87"/>
        <end position="173"/>
    </location>
</feature>
<evidence type="ECO:0000256" key="1">
    <source>
        <dbReference type="SAM" id="MobiDB-lite"/>
    </source>
</evidence>
<feature type="compositionally biased region" description="Polar residues" evidence="1">
    <location>
        <begin position="538"/>
        <end position="550"/>
    </location>
</feature>
<evidence type="ECO:0000313" key="3">
    <source>
        <dbReference type="Proteomes" id="UP001140453"/>
    </source>
</evidence>
<feature type="compositionally biased region" description="Polar residues" evidence="1">
    <location>
        <begin position="565"/>
        <end position="581"/>
    </location>
</feature>
<feature type="region of interest" description="Disordered" evidence="1">
    <location>
        <begin position="282"/>
        <end position="330"/>
    </location>
</feature>
<dbReference type="OrthoDB" id="4848429at2759"/>